<reference evidence="1" key="1">
    <citation type="submission" date="2014-11" db="EMBL/GenBank/DDBJ databases">
        <authorList>
            <person name="Amaro Gonzalez C."/>
        </authorList>
    </citation>
    <scope>NUCLEOTIDE SEQUENCE</scope>
</reference>
<dbReference type="AlphaFoldDB" id="A0A0E9PYV0"/>
<protein>
    <submittedName>
        <fullName evidence="1">Uncharacterized protein</fullName>
    </submittedName>
</protein>
<accession>A0A0E9PYV0</accession>
<organism evidence="1">
    <name type="scientific">Anguilla anguilla</name>
    <name type="common">European freshwater eel</name>
    <name type="synonym">Muraena anguilla</name>
    <dbReference type="NCBI Taxonomy" id="7936"/>
    <lineage>
        <taxon>Eukaryota</taxon>
        <taxon>Metazoa</taxon>
        <taxon>Chordata</taxon>
        <taxon>Craniata</taxon>
        <taxon>Vertebrata</taxon>
        <taxon>Euteleostomi</taxon>
        <taxon>Actinopterygii</taxon>
        <taxon>Neopterygii</taxon>
        <taxon>Teleostei</taxon>
        <taxon>Anguilliformes</taxon>
        <taxon>Anguillidae</taxon>
        <taxon>Anguilla</taxon>
    </lineage>
</organism>
<name>A0A0E9PYV0_ANGAN</name>
<proteinExistence type="predicted"/>
<reference evidence="1" key="2">
    <citation type="journal article" date="2015" name="Fish Shellfish Immunol.">
        <title>Early steps in the European eel (Anguilla anguilla)-Vibrio vulnificus interaction in the gills: Role of the RtxA13 toxin.</title>
        <authorList>
            <person name="Callol A."/>
            <person name="Pajuelo D."/>
            <person name="Ebbesson L."/>
            <person name="Teles M."/>
            <person name="MacKenzie S."/>
            <person name="Amaro C."/>
        </authorList>
    </citation>
    <scope>NUCLEOTIDE SEQUENCE</scope>
</reference>
<sequence length="49" mass="5973">MKRFPSVRLEHQMNQHAESPKENNILFSWCFQFLPVSWLSQLPWEHNFG</sequence>
<dbReference type="EMBL" id="GBXM01099514">
    <property type="protein sequence ID" value="JAH09063.1"/>
    <property type="molecule type" value="Transcribed_RNA"/>
</dbReference>
<evidence type="ECO:0000313" key="1">
    <source>
        <dbReference type="EMBL" id="JAH09063.1"/>
    </source>
</evidence>